<dbReference type="GO" id="GO:0008270">
    <property type="term" value="F:zinc ion binding"/>
    <property type="evidence" value="ECO:0007669"/>
    <property type="project" value="InterPro"/>
</dbReference>
<dbReference type="SUPFAM" id="SSF51735">
    <property type="entry name" value="NAD(P)-binding Rossmann-fold domains"/>
    <property type="match status" value="1"/>
</dbReference>
<evidence type="ECO:0000313" key="10">
    <source>
        <dbReference type="Proteomes" id="UP000466307"/>
    </source>
</evidence>
<keyword evidence="3 7" id="KW-0479">Metal-binding</keyword>
<organism evidence="9 10">
    <name type="scientific">Gordonia desulfuricans</name>
    <dbReference type="NCBI Taxonomy" id="89051"/>
    <lineage>
        <taxon>Bacteria</taxon>
        <taxon>Bacillati</taxon>
        <taxon>Actinomycetota</taxon>
        <taxon>Actinomycetes</taxon>
        <taxon>Mycobacteriales</taxon>
        <taxon>Gordoniaceae</taxon>
        <taxon>Gordonia</taxon>
    </lineage>
</organism>
<comment type="similarity">
    <text evidence="2 7">Belongs to the zinc-containing alcohol dehydrogenase family.</text>
</comment>
<keyword evidence="5" id="KW-0560">Oxidoreductase</keyword>
<dbReference type="EMBL" id="JAADZU010000073">
    <property type="protein sequence ID" value="NDK91561.1"/>
    <property type="molecule type" value="Genomic_DNA"/>
</dbReference>
<protein>
    <submittedName>
        <fullName evidence="9">Alcohol dehydrogenase catalytic domain-containing protein</fullName>
    </submittedName>
</protein>
<dbReference type="PANTHER" id="PTHR43880">
    <property type="entry name" value="ALCOHOL DEHYDROGENASE"/>
    <property type="match status" value="1"/>
</dbReference>
<evidence type="ECO:0000259" key="8">
    <source>
        <dbReference type="SMART" id="SM00829"/>
    </source>
</evidence>
<dbReference type="Gene3D" id="3.90.180.10">
    <property type="entry name" value="Medium-chain alcohol dehydrogenases, catalytic domain"/>
    <property type="match status" value="1"/>
</dbReference>
<dbReference type="PANTHER" id="PTHR43880:SF12">
    <property type="entry name" value="ALCOHOL DEHYDROGENASE CLASS-3"/>
    <property type="match status" value="1"/>
</dbReference>
<name>A0A7K3LU65_9ACTN</name>
<evidence type="ECO:0000256" key="6">
    <source>
        <dbReference type="ARBA" id="ARBA00023027"/>
    </source>
</evidence>
<evidence type="ECO:0000256" key="2">
    <source>
        <dbReference type="ARBA" id="ARBA00008072"/>
    </source>
</evidence>
<dbReference type="InterPro" id="IPR013154">
    <property type="entry name" value="ADH-like_N"/>
</dbReference>
<comment type="cofactor">
    <cofactor evidence="1 7">
        <name>Zn(2+)</name>
        <dbReference type="ChEBI" id="CHEBI:29105"/>
    </cofactor>
</comment>
<feature type="domain" description="Enoyl reductase (ER)" evidence="8">
    <location>
        <begin position="11"/>
        <end position="367"/>
    </location>
</feature>
<sequence length="368" mass="37355">MTTVRGAVLEGTRQVRVREVQLDGPGRDEVEVEVAAAGVCHSDLHVVTGEWEVATPTVLGHEGSGVVTAVGEGVTALEVGDHVVLSWVANCTRCRQCLAGRPVQCSTYAEIISPRGVLFDGTSRLGVDGETAYHYLGVSSFADRVVVPATGAIKVRKDAPLQDIALLGCGVATGVGAVRNTAQVTPGSTVAVISCGGVGLSCIQGARNAGAATIVAVDVVASKLDLARVLGATETVDTAGVADPGAALREVMPGGFDFVFDAIGRVSTTETAIAALALGGAAVIVGMPPTGSVARFDPLALAAADQRILGCNYGSIVPSRDIPDLVDGVMDGRIDLASMISARRPLSEAADALADLEGGGALRQLLIP</sequence>
<evidence type="ECO:0000256" key="3">
    <source>
        <dbReference type="ARBA" id="ARBA00022723"/>
    </source>
</evidence>
<proteinExistence type="inferred from homology"/>
<dbReference type="Pfam" id="PF08240">
    <property type="entry name" value="ADH_N"/>
    <property type="match status" value="1"/>
</dbReference>
<dbReference type="AlphaFoldDB" id="A0A7K3LU65"/>
<evidence type="ECO:0000256" key="7">
    <source>
        <dbReference type="RuleBase" id="RU361277"/>
    </source>
</evidence>
<dbReference type="GO" id="GO:0046294">
    <property type="term" value="P:formaldehyde catabolic process"/>
    <property type="evidence" value="ECO:0007669"/>
    <property type="project" value="TreeGrafter"/>
</dbReference>
<dbReference type="SUPFAM" id="SSF50129">
    <property type="entry name" value="GroES-like"/>
    <property type="match status" value="1"/>
</dbReference>
<dbReference type="FunFam" id="3.40.50.720:FF:000003">
    <property type="entry name" value="S-(hydroxymethyl)glutathione dehydrogenase"/>
    <property type="match status" value="1"/>
</dbReference>
<dbReference type="InterPro" id="IPR020843">
    <property type="entry name" value="ER"/>
</dbReference>
<dbReference type="InterPro" id="IPR036291">
    <property type="entry name" value="NAD(P)-bd_dom_sf"/>
</dbReference>
<dbReference type="GO" id="GO:0051903">
    <property type="term" value="F:S-(hydroxymethyl)glutathione dehydrogenase [NAD(P)+] activity"/>
    <property type="evidence" value="ECO:0007669"/>
    <property type="project" value="TreeGrafter"/>
</dbReference>
<dbReference type="Pfam" id="PF00107">
    <property type="entry name" value="ADH_zinc_N"/>
    <property type="match status" value="1"/>
</dbReference>
<dbReference type="InterPro" id="IPR002328">
    <property type="entry name" value="ADH_Zn_CS"/>
</dbReference>
<keyword evidence="4 7" id="KW-0862">Zinc</keyword>
<dbReference type="GO" id="GO:0005829">
    <property type="term" value="C:cytosol"/>
    <property type="evidence" value="ECO:0007669"/>
    <property type="project" value="TreeGrafter"/>
</dbReference>
<dbReference type="InterPro" id="IPR013149">
    <property type="entry name" value="ADH-like_C"/>
</dbReference>
<dbReference type="Proteomes" id="UP000466307">
    <property type="component" value="Unassembled WGS sequence"/>
</dbReference>
<keyword evidence="10" id="KW-1185">Reference proteome</keyword>
<dbReference type="RefSeq" id="WP_059035357.1">
    <property type="nucleotide sequence ID" value="NZ_JAADZU010000073.1"/>
</dbReference>
<evidence type="ECO:0000256" key="1">
    <source>
        <dbReference type="ARBA" id="ARBA00001947"/>
    </source>
</evidence>
<evidence type="ECO:0000256" key="5">
    <source>
        <dbReference type="ARBA" id="ARBA00023002"/>
    </source>
</evidence>
<gene>
    <name evidence="9" type="ORF">GYA93_18550</name>
</gene>
<evidence type="ECO:0000256" key="4">
    <source>
        <dbReference type="ARBA" id="ARBA00022833"/>
    </source>
</evidence>
<dbReference type="InterPro" id="IPR011032">
    <property type="entry name" value="GroES-like_sf"/>
</dbReference>
<dbReference type="PROSITE" id="PS00059">
    <property type="entry name" value="ADH_ZINC"/>
    <property type="match status" value="1"/>
</dbReference>
<reference evidence="9 10" key="1">
    <citation type="submission" date="2020-01" db="EMBL/GenBank/DDBJ databases">
        <title>Investigation of new actinobacteria for the biodesulphurisation of diesel fuel.</title>
        <authorList>
            <person name="Athi Narayanan S.M."/>
        </authorList>
    </citation>
    <scope>NUCLEOTIDE SEQUENCE [LARGE SCALE GENOMIC DNA]</scope>
    <source>
        <strain evidence="9 10">213E</strain>
    </source>
</reference>
<keyword evidence="6" id="KW-0520">NAD</keyword>
<comment type="caution">
    <text evidence="9">The sequence shown here is derived from an EMBL/GenBank/DDBJ whole genome shotgun (WGS) entry which is preliminary data.</text>
</comment>
<accession>A0A7K3LU65</accession>
<dbReference type="Gene3D" id="3.40.50.720">
    <property type="entry name" value="NAD(P)-binding Rossmann-like Domain"/>
    <property type="match status" value="1"/>
</dbReference>
<dbReference type="SMART" id="SM00829">
    <property type="entry name" value="PKS_ER"/>
    <property type="match status" value="1"/>
</dbReference>
<evidence type="ECO:0000313" key="9">
    <source>
        <dbReference type="EMBL" id="NDK91561.1"/>
    </source>
</evidence>